<reference evidence="1" key="1">
    <citation type="journal article" date="2023" name="Viruses">
        <title>Identification of Multiple Novel Viruses in Fecal Samples of Black-Necked Cranes Using Viral Metagenomic Methods.</title>
        <authorList>
            <person name="Zhao Q."/>
            <person name="Zhao R."/>
            <person name="Sun Y."/>
            <person name="Ji L."/>
            <person name="Xi Y."/>
            <person name="Wang X."/>
            <person name="Shen Q."/>
            <person name="Ji L."/>
            <person name="Wang Y."/>
            <person name="You Z."/>
            <person name="Yang S."/>
            <person name="Zhang W."/>
        </authorList>
    </citation>
    <scope>NUCLEOTIDE SEQUENCE</scope>
    <source>
        <strain evidence="1">Gmcv-c1</strain>
    </source>
</reference>
<accession>A0AAF1C0C3</accession>
<dbReference type="EMBL" id="OR532946">
    <property type="protein sequence ID" value="WPD49009.1"/>
    <property type="molecule type" value="Genomic_DNA"/>
</dbReference>
<proteinExistence type="predicted"/>
<reference evidence="1" key="2">
    <citation type="submission" date="2023-08" db="EMBL/GenBank/DDBJ databases">
        <authorList>
            <person name="Yang S."/>
            <person name="Zhao Q."/>
            <person name="Wang Y."/>
            <person name="Zhang W."/>
        </authorList>
    </citation>
    <scope>NUCLEOTIDE SEQUENCE</scope>
    <source>
        <strain evidence="1">Gmcv-c1</strain>
    </source>
</reference>
<name>A0AAF1C0C3_9VIRU</name>
<sequence>MPSAFHLKNRRYVLFTYSQAGPDFDYWAVVDLLGDLGAWTCLETWELSASLEERSMLMAEFISMYSLISDGSFRRERFVYSMWEASTQTSSLLAALQRRLTTTRSRMATLWQADLEDRAETAIGTLIISGVRRHIADLLTSFCTFATSWLREILSAPFQTSGPTLTGSGTPEFPNTVSPLELSLTRQRLRESTSGCHSLLLELANHERGMRWTGSGWTEHATLLKSPVNSLLFVPVQSSFRLECQVVINCSTRACSDDVDDIVFAHACA</sequence>
<evidence type="ECO:0000313" key="1">
    <source>
        <dbReference type="EMBL" id="WPD49009.1"/>
    </source>
</evidence>
<protein>
    <submittedName>
        <fullName evidence="1">Replication-associated protein</fullName>
    </submittedName>
</protein>
<organism evidence="1">
    <name type="scientific">Grus nigricollis-associatied genomovirus</name>
    <dbReference type="NCBI Taxonomy" id="3077354"/>
    <lineage>
        <taxon>Viruses</taxon>
        <taxon>Monodnaviria</taxon>
        <taxon>Shotokuvirae</taxon>
        <taxon>Cressdnaviricota</taxon>
        <taxon>Repensiviricetes</taxon>
        <taxon>Geplafuvirales</taxon>
        <taxon>Genomoviridae</taxon>
    </lineage>
</organism>